<organism evidence="2 3">
    <name type="scientific">Mesobaculum littorinae</name>
    <dbReference type="NCBI Taxonomy" id="2486419"/>
    <lineage>
        <taxon>Bacteria</taxon>
        <taxon>Pseudomonadati</taxon>
        <taxon>Pseudomonadota</taxon>
        <taxon>Alphaproteobacteria</taxon>
        <taxon>Rhodobacterales</taxon>
        <taxon>Roseobacteraceae</taxon>
        <taxon>Mesobaculum</taxon>
    </lineage>
</organism>
<accession>A0A438AD60</accession>
<dbReference type="PANTHER" id="PTHR22916:SF3">
    <property type="entry name" value="UDP-GLCNAC:BETAGAL BETA-1,3-N-ACETYLGLUCOSAMINYLTRANSFERASE-LIKE PROTEIN 1"/>
    <property type="match status" value="1"/>
</dbReference>
<evidence type="ECO:0000259" key="1">
    <source>
        <dbReference type="Pfam" id="PF00535"/>
    </source>
</evidence>
<dbReference type="AlphaFoldDB" id="A0A438AD60"/>
<name>A0A438AD60_9RHOB</name>
<evidence type="ECO:0000313" key="3">
    <source>
        <dbReference type="Proteomes" id="UP000285908"/>
    </source>
</evidence>
<dbReference type="OrthoDB" id="5291101at2"/>
<evidence type="ECO:0000313" key="2">
    <source>
        <dbReference type="EMBL" id="RVV96572.1"/>
    </source>
</evidence>
<dbReference type="PANTHER" id="PTHR22916">
    <property type="entry name" value="GLYCOSYLTRANSFERASE"/>
    <property type="match status" value="1"/>
</dbReference>
<dbReference type="Pfam" id="PF00535">
    <property type="entry name" value="Glycos_transf_2"/>
    <property type="match status" value="1"/>
</dbReference>
<dbReference type="Gene3D" id="3.90.550.10">
    <property type="entry name" value="Spore Coat Polysaccharide Biosynthesis Protein SpsA, Chain A"/>
    <property type="match status" value="1"/>
</dbReference>
<dbReference type="CDD" id="cd00761">
    <property type="entry name" value="Glyco_tranf_GTA_type"/>
    <property type="match status" value="1"/>
</dbReference>
<reference evidence="2 3" key="1">
    <citation type="submission" date="2018-11" db="EMBL/GenBank/DDBJ databases">
        <title>Mesobaculum littorinae gen. nov., sp. nov., isolated from Littorina scabra that represents a novel genus of the order Rhodobacteraceae.</title>
        <authorList>
            <person name="Li F."/>
        </authorList>
    </citation>
    <scope>NUCLEOTIDE SEQUENCE [LARGE SCALE GENOMIC DNA]</scope>
    <source>
        <strain evidence="2 3">M0103</strain>
    </source>
</reference>
<dbReference type="GO" id="GO:0016758">
    <property type="term" value="F:hexosyltransferase activity"/>
    <property type="evidence" value="ECO:0007669"/>
    <property type="project" value="UniProtKB-ARBA"/>
</dbReference>
<feature type="domain" description="Glycosyltransferase 2-like" evidence="1">
    <location>
        <begin position="5"/>
        <end position="167"/>
    </location>
</feature>
<dbReference type="EMBL" id="RQXX01000011">
    <property type="protein sequence ID" value="RVV96572.1"/>
    <property type="molecule type" value="Genomic_DNA"/>
</dbReference>
<dbReference type="InterPro" id="IPR029044">
    <property type="entry name" value="Nucleotide-diphossugar_trans"/>
</dbReference>
<keyword evidence="3" id="KW-1185">Reference proteome</keyword>
<sequence>MPQVSIVLPCYNAADTLQATLDSLLAQTRTDWEAICVDDGSTDATRTILADAALRDRRIRLMRNPGRGPSAARNAGAQAAQGRILAFLDADDLWAPQKIDRLVAAFAGTGSGPATDGVFARVAFFRTDPAAPGTVSARPQATLDVATLLGENPVCTMSNLALRRDLFVEAGGFDEGMVHAEDLELLIRLVGGGARIQGLDEVLVSYRTSAAGLSSDLSAMAAGRAAALATARRLGHSPCRRAEAIHLRYLARRALRLSAGRVTALTLALRGLRASPRGFFSPPRRGGLVAAGALAALVLPRPVNRALFAR</sequence>
<keyword evidence="2" id="KW-0808">Transferase</keyword>
<dbReference type="Proteomes" id="UP000285908">
    <property type="component" value="Unassembled WGS sequence"/>
</dbReference>
<proteinExistence type="predicted"/>
<protein>
    <submittedName>
        <fullName evidence="2">Glycosyltransferase family 2 protein</fullName>
    </submittedName>
</protein>
<comment type="caution">
    <text evidence="2">The sequence shown here is derived from an EMBL/GenBank/DDBJ whole genome shotgun (WGS) entry which is preliminary data.</text>
</comment>
<gene>
    <name evidence="2" type="ORF">EKE94_18125</name>
</gene>
<dbReference type="SUPFAM" id="SSF53448">
    <property type="entry name" value="Nucleotide-diphospho-sugar transferases"/>
    <property type="match status" value="1"/>
</dbReference>
<dbReference type="InterPro" id="IPR001173">
    <property type="entry name" value="Glyco_trans_2-like"/>
</dbReference>